<reference evidence="1" key="2">
    <citation type="submission" date="2021-01" db="EMBL/GenBank/DDBJ databases">
        <authorList>
            <person name="Schikora-Tamarit M.A."/>
        </authorList>
    </citation>
    <scope>NUCLEOTIDE SEQUENCE</scope>
    <source>
        <strain evidence="1">NCAIM Y.01608</strain>
    </source>
</reference>
<evidence type="ECO:0000313" key="1">
    <source>
        <dbReference type="EMBL" id="KAH3660996.1"/>
    </source>
</evidence>
<reference evidence="1" key="1">
    <citation type="journal article" date="2021" name="Open Biol.">
        <title>Shared evolutionary footprints suggest mitochondrial oxidative damage underlies multiple complex I losses in fungi.</title>
        <authorList>
            <person name="Schikora-Tamarit M.A."/>
            <person name="Marcet-Houben M."/>
            <person name="Nosek J."/>
            <person name="Gabaldon T."/>
        </authorList>
    </citation>
    <scope>NUCLEOTIDE SEQUENCE</scope>
    <source>
        <strain evidence="1">NCAIM Y.01608</strain>
    </source>
</reference>
<gene>
    <name evidence="1" type="ORF">OGATHE_005328</name>
</gene>
<dbReference type="Proteomes" id="UP000788993">
    <property type="component" value="Unassembled WGS sequence"/>
</dbReference>
<accession>A0A9P8T0U9</accession>
<keyword evidence="2" id="KW-1185">Reference proteome</keyword>
<proteinExistence type="predicted"/>
<comment type="caution">
    <text evidence="1">The sequence shown here is derived from an EMBL/GenBank/DDBJ whole genome shotgun (WGS) entry which is preliminary data.</text>
</comment>
<protein>
    <submittedName>
        <fullName evidence="1">Uncharacterized protein</fullName>
    </submittedName>
</protein>
<organism evidence="1 2">
    <name type="scientific">Ogataea polymorpha</name>
    <dbReference type="NCBI Taxonomy" id="460523"/>
    <lineage>
        <taxon>Eukaryota</taxon>
        <taxon>Fungi</taxon>
        <taxon>Dikarya</taxon>
        <taxon>Ascomycota</taxon>
        <taxon>Saccharomycotina</taxon>
        <taxon>Pichiomycetes</taxon>
        <taxon>Pichiales</taxon>
        <taxon>Pichiaceae</taxon>
        <taxon>Ogataea</taxon>
    </lineage>
</organism>
<dbReference type="AlphaFoldDB" id="A0A9P8T0U9"/>
<dbReference type="EMBL" id="JAEUBD010001468">
    <property type="protein sequence ID" value="KAH3660996.1"/>
    <property type="molecule type" value="Genomic_DNA"/>
</dbReference>
<sequence>MSNLLLISSTIGFQESVLLMPSPKPGQSITVKLSLTLFSSISALTVSTVTGVGSSGFGNSGLLNVSTGYSSLLNRVLISVDLPSPLPPTTIRFRLKPLLIDFLCHCFGKLAKPTYPFNLRRMILTSDLGTSGSLGPGTTSSGSCVEETFSSGSKPVRFHFRCDQLARTAHSKRHLMSAVLNVMARLNQSNDDTHFQQS</sequence>
<name>A0A9P8T0U9_9ASCO</name>
<evidence type="ECO:0000313" key="2">
    <source>
        <dbReference type="Proteomes" id="UP000788993"/>
    </source>
</evidence>